<dbReference type="SUPFAM" id="SSF55103">
    <property type="entry name" value="FAD-linked oxidases, C-terminal domain"/>
    <property type="match status" value="1"/>
</dbReference>
<evidence type="ECO:0000256" key="2">
    <source>
        <dbReference type="ARBA" id="ARBA00008000"/>
    </source>
</evidence>
<proteinExistence type="inferred from homology"/>
<name>A0AAV1V001_9STRA</name>
<evidence type="ECO:0000256" key="5">
    <source>
        <dbReference type="ARBA" id="ARBA00023002"/>
    </source>
</evidence>
<dbReference type="Pfam" id="PF01565">
    <property type="entry name" value="FAD_binding_4"/>
    <property type="match status" value="1"/>
</dbReference>
<dbReference type="PANTHER" id="PTHR43716">
    <property type="entry name" value="D-2-HYDROXYGLUTARATE DEHYDROGENASE, MITOCHONDRIAL"/>
    <property type="match status" value="1"/>
</dbReference>
<dbReference type="InterPro" id="IPR016164">
    <property type="entry name" value="FAD-linked_Oxase-like_C"/>
</dbReference>
<dbReference type="GO" id="GO:0016491">
    <property type="term" value="F:oxidoreductase activity"/>
    <property type="evidence" value="ECO:0007669"/>
    <property type="project" value="UniProtKB-KW"/>
</dbReference>
<dbReference type="InterPro" id="IPR016167">
    <property type="entry name" value="FAD-bd_PCMH_sub1"/>
</dbReference>
<dbReference type="FunFam" id="3.30.70.2740:FF:000002">
    <property type="entry name" value="D-2-hydroxyglutarate dehydrogenase mitochondrial"/>
    <property type="match status" value="1"/>
</dbReference>
<comment type="similarity">
    <text evidence="2">Belongs to the FAD-binding oxidoreductase/transferase type 4 family.</text>
</comment>
<feature type="domain" description="FAD-binding PCMH-type" evidence="6">
    <location>
        <begin position="76"/>
        <end position="255"/>
    </location>
</feature>
<dbReference type="InterPro" id="IPR004113">
    <property type="entry name" value="FAD-bd_oxidored_4_C"/>
</dbReference>
<dbReference type="InterPro" id="IPR051264">
    <property type="entry name" value="FAD-oxidored/transferase_4"/>
</dbReference>
<dbReference type="InterPro" id="IPR006094">
    <property type="entry name" value="Oxid_FAD_bind_N"/>
</dbReference>
<dbReference type="Gene3D" id="1.10.45.10">
    <property type="entry name" value="Vanillyl-alcohol Oxidase, Chain A, domain 4"/>
    <property type="match status" value="1"/>
</dbReference>
<dbReference type="FunFam" id="3.30.43.10:FF:000016">
    <property type="entry name" value="D-2-hydroxyglutarate dehydrogenase, mitochondrial"/>
    <property type="match status" value="1"/>
</dbReference>
<dbReference type="Gene3D" id="3.30.465.10">
    <property type="match status" value="1"/>
</dbReference>
<protein>
    <recommendedName>
        <fullName evidence="6">FAD-binding PCMH-type domain-containing protein</fullName>
    </recommendedName>
</protein>
<evidence type="ECO:0000256" key="3">
    <source>
        <dbReference type="ARBA" id="ARBA00022630"/>
    </source>
</evidence>
<evidence type="ECO:0000256" key="1">
    <source>
        <dbReference type="ARBA" id="ARBA00001974"/>
    </source>
</evidence>
<evidence type="ECO:0000313" key="7">
    <source>
        <dbReference type="EMBL" id="CAK7938729.1"/>
    </source>
</evidence>
<dbReference type="Proteomes" id="UP001162060">
    <property type="component" value="Unassembled WGS sequence"/>
</dbReference>
<dbReference type="Gene3D" id="3.30.70.2740">
    <property type="match status" value="1"/>
</dbReference>
<keyword evidence="3" id="KW-0285">Flavoprotein</keyword>
<reference evidence="7" key="1">
    <citation type="submission" date="2024-01" db="EMBL/GenBank/DDBJ databases">
        <authorList>
            <person name="Webb A."/>
        </authorList>
    </citation>
    <scope>NUCLEOTIDE SEQUENCE</scope>
    <source>
        <strain evidence="7">Pm1</strain>
    </source>
</reference>
<comment type="cofactor">
    <cofactor evidence="1">
        <name>FAD</name>
        <dbReference type="ChEBI" id="CHEBI:57692"/>
    </cofactor>
</comment>
<sequence>MLPTLVRTARYPVRAARSLTRSTARALSVPVRNPLHASWTDEDKTFFQQLLKPESVLTAADDTEAYTVDWLKKYRAKGIHQMVLKPKSTAHVAAILKYCNDRNLPVVPQGGNTGLVGGSVPVFDEIVLSMSSMNNVIAFDNVSGILSCEAGCILENLDNYVATFGYMMPLDLGAKGTCQIGGNVATNAGGLRLLRYGSLHGTVLGVEAVLADGTVYDGLSTMRKDNTGYDLKQLFIGSEGTLGVVTKVSILTPPRSLCKNVALLACTDFEACQKAFVEAKKKLGEVLSAVEFMDRQSLDMVLSQQDWTKDPLETPSPFYVLIETSGSNCDHDMEKLEAYLEDVMGSGVVVDGTVAQDEAQAQKLLMLREDISMSLSSRGYVYKYDISLPMDQYYQIVEEVRERMAPLGAEVVGFGHMGDCNLHLNISTLDYDEKVFSALEPYVFEWTSKYRGSISSEHGIGTHKPSYLHLSKSNSSINLMKRMKSMMDPKGILNPYKVLPVSEKNGAVLL</sequence>
<keyword evidence="5" id="KW-0560">Oxidoreductase</keyword>
<dbReference type="InterPro" id="IPR036318">
    <property type="entry name" value="FAD-bd_PCMH-like_sf"/>
</dbReference>
<dbReference type="Pfam" id="PF02913">
    <property type="entry name" value="FAD-oxidase_C"/>
    <property type="match status" value="1"/>
</dbReference>
<dbReference type="SUPFAM" id="SSF56176">
    <property type="entry name" value="FAD-binding/transporter-associated domain-like"/>
    <property type="match status" value="1"/>
</dbReference>
<organism evidence="7 8">
    <name type="scientific">Peronospora matthiolae</name>
    <dbReference type="NCBI Taxonomy" id="2874970"/>
    <lineage>
        <taxon>Eukaryota</taxon>
        <taxon>Sar</taxon>
        <taxon>Stramenopiles</taxon>
        <taxon>Oomycota</taxon>
        <taxon>Peronosporomycetes</taxon>
        <taxon>Peronosporales</taxon>
        <taxon>Peronosporaceae</taxon>
        <taxon>Peronospora</taxon>
    </lineage>
</organism>
<dbReference type="InterPro" id="IPR016166">
    <property type="entry name" value="FAD-bd_PCMH"/>
</dbReference>
<dbReference type="GO" id="GO:0005739">
    <property type="term" value="C:mitochondrion"/>
    <property type="evidence" value="ECO:0007669"/>
    <property type="project" value="TreeGrafter"/>
</dbReference>
<evidence type="ECO:0000313" key="8">
    <source>
        <dbReference type="Proteomes" id="UP001162060"/>
    </source>
</evidence>
<dbReference type="GO" id="GO:0071949">
    <property type="term" value="F:FAD binding"/>
    <property type="evidence" value="ECO:0007669"/>
    <property type="project" value="InterPro"/>
</dbReference>
<accession>A0AAV1V001</accession>
<dbReference type="InterPro" id="IPR016169">
    <property type="entry name" value="FAD-bd_PCMH_sub2"/>
</dbReference>
<dbReference type="Gene3D" id="3.30.70.2190">
    <property type="match status" value="1"/>
</dbReference>
<evidence type="ECO:0000256" key="4">
    <source>
        <dbReference type="ARBA" id="ARBA00022827"/>
    </source>
</evidence>
<dbReference type="Gene3D" id="3.30.43.10">
    <property type="entry name" value="Uridine Diphospho-n-acetylenolpyruvylglucosamine Reductase, domain 2"/>
    <property type="match status" value="1"/>
</dbReference>
<comment type="caution">
    <text evidence="7">The sequence shown here is derived from an EMBL/GenBank/DDBJ whole genome shotgun (WGS) entry which is preliminary data.</text>
</comment>
<dbReference type="FunFam" id="3.30.465.10:FF:000001">
    <property type="entry name" value="D-2-hydroxyglutarate dehydrogenase, mitochondrial"/>
    <property type="match status" value="1"/>
</dbReference>
<dbReference type="PANTHER" id="PTHR43716:SF1">
    <property type="entry name" value="D-2-HYDROXYGLUTARATE DEHYDROGENASE, MITOCHONDRIAL"/>
    <property type="match status" value="1"/>
</dbReference>
<evidence type="ECO:0000259" key="6">
    <source>
        <dbReference type="PROSITE" id="PS51387"/>
    </source>
</evidence>
<dbReference type="InterPro" id="IPR016171">
    <property type="entry name" value="Vanillyl_alc_oxidase_C-sub2"/>
</dbReference>
<dbReference type="FunFam" id="1.10.45.10:FF:000001">
    <property type="entry name" value="D-lactate dehydrogenase mitochondrial"/>
    <property type="match status" value="1"/>
</dbReference>
<gene>
    <name evidence="7" type="ORF">PM001_LOCUS23879</name>
</gene>
<dbReference type="EMBL" id="CAKLBY020000231">
    <property type="protein sequence ID" value="CAK7938729.1"/>
    <property type="molecule type" value="Genomic_DNA"/>
</dbReference>
<dbReference type="AlphaFoldDB" id="A0AAV1V001"/>
<dbReference type="PROSITE" id="PS51387">
    <property type="entry name" value="FAD_PCMH"/>
    <property type="match status" value="1"/>
</dbReference>
<keyword evidence="4" id="KW-0274">FAD</keyword>
<dbReference type="FunFam" id="3.30.70.2190:FF:000001">
    <property type="entry name" value="D-2-hydroxyglutarate dehydrogenase mitochondrial"/>
    <property type="match status" value="1"/>
</dbReference>